<evidence type="ECO:0000259" key="8">
    <source>
        <dbReference type="PROSITE" id="PS51677"/>
    </source>
</evidence>
<feature type="domain" description="NodB homology" evidence="8">
    <location>
        <begin position="551"/>
        <end position="742"/>
    </location>
</feature>
<evidence type="ECO:0000256" key="7">
    <source>
        <dbReference type="SAM" id="SignalP"/>
    </source>
</evidence>
<dbReference type="GO" id="GO:0016810">
    <property type="term" value="F:hydrolase activity, acting on carbon-nitrogen (but not peptide) bonds"/>
    <property type="evidence" value="ECO:0007669"/>
    <property type="project" value="InterPro"/>
</dbReference>
<dbReference type="GO" id="GO:0046872">
    <property type="term" value="F:metal ion binding"/>
    <property type="evidence" value="ECO:0007669"/>
    <property type="project" value="UniProtKB-KW"/>
</dbReference>
<keyword evidence="4 9" id="KW-0378">Hydrolase</keyword>
<protein>
    <submittedName>
        <fullName evidence="9">Glycosyl hydrolase</fullName>
    </submittedName>
</protein>
<keyword evidence="5" id="KW-0119">Carbohydrate metabolism</keyword>
<dbReference type="STRING" id="196109.A0A136IMU8"/>
<feature type="signal peptide" evidence="7">
    <location>
        <begin position="1"/>
        <end position="24"/>
    </location>
</feature>
<comment type="cofactor">
    <cofactor evidence="1">
        <name>Co(2+)</name>
        <dbReference type="ChEBI" id="CHEBI:48828"/>
    </cofactor>
</comment>
<dbReference type="InParanoid" id="A0A136IMU8"/>
<dbReference type="Pfam" id="PF01522">
    <property type="entry name" value="Polysacc_deac_1"/>
    <property type="match status" value="1"/>
</dbReference>
<dbReference type="SUPFAM" id="SSF49785">
    <property type="entry name" value="Galactose-binding domain-like"/>
    <property type="match status" value="1"/>
</dbReference>
<evidence type="ECO:0000313" key="9">
    <source>
        <dbReference type="EMBL" id="KXJ85979.1"/>
    </source>
</evidence>
<proteinExistence type="predicted"/>
<dbReference type="AlphaFoldDB" id="A0A136IMU8"/>
<organism evidence="9 10">
    <name type="scientific">Microdochium bolleyi</name>
    <dbReference type="NCBI Taxonomy" id="196109"/>
    <lineage>
        <taxon>Eukaryota</taxon>
        <taxon>Fungi</taxon>
        <taxon>Dikarya</taxon>
        <taxon>Ascomycota</taxon>
        <taxon>Pezizomycotina</taxon>
        <taxon>Sordariomycetes</taxon>
        <taxon>Xylariomycetidae</taxon>
        <taxon>Xylariales</taxon>
        <taxon>Microdochiaceae</taxon>
        <taxon>Microdochium</taxon>
    </lineage>
</organism>
<evidence type="ECO:0000256" key="4">
    <source>
        <dbReference type="ARBA" id="ARBA00022801"/>
    </source>
</evidence>
<evidence type="ECO:0000256" key="2">
    <source>
        <dbReference type="ARBA" id="ARBA00022723"/>
    </source>
</evidence>
<dbReference type="InterPro" id="IPR002509">
    <property type="entry name" value="NODB_dom"/>
</dbReference>
<evidence type="ECO:0000256" key="6">
    <source>
        <dbReference type="ARBA" id="ARBA00023285"/>
    </source>
</evidence>
<feature type="chain" id="PRO_5007292870" evidence="7">
    <location>
        <begin position="25"/>
        <end position="756"/>
    </location>
</feature>
<dbReference type="GO" id="GO:0005975">
    <property type="term" value="P:carbohydrate metabolic process"/>
    <property type="evidence" value="ECO:0007669"/>
    <property type="project" value="InterPro"/>
</dbReference>
<evidence type="ECO:0000256" key="1">
    <source>
        <dbReference type="ARBA" id="ARBA00001941"/>
    </source>
</evidence>
<evidence type="ECO:0000313" key="10">
    <source>
        <dbReference type="Proteomes" id="UP000070501"/>
    </source>
</evidence>
<accession>A0A136IMU8</accession>
<dbReference type="PROSITE" id="PS51677">
    <property type="entry name" value="NODB"/>
    <property type="match status" value="1"/>
</dbReference>
<dbReference type="SUPFAM" id="SSF88713">
    <property type="entry name" value="Glycoside hydrolase/deacetylase"/>
    <property type="match status" value="1"/>
</dbReference>
<keyword evidence="2" id="KW-0479">Metal-binding</keyword>
<evidence type="ECO:0000256" key="3">
    <source>
        <dbReference type="ARBA" id="ARBA00022729"/>
    </source>
</evidence>
<dbReference type="EMBL" id="KQ964272">
    <property type="protein sequence ID" value="KXJ85979.1"/>
    <property type="molecule type" value="Genomic_DNA"/>
</dbReference>
<dbReference type="InterPro" id="IPR008979">
    <property type="entry name" value="Galactose-bd-like_sf"/>
</dbReference>
<dbReference type="OrthoDB" id="2128708at2759"/>
<name>A0A136IMU8_9PEZI</name>
<evidence type="ECO:0000256" key="5">
    <source>
        <dbReference type="ARBA" id="ARBA00023277"/>
    </source>
</evidence>
<dbReference type="InterPro" id="IPR011330">
    <property type="entry name" value="Glyco_hydro/deAcase_b/a-brl"/>
</dbReference>
<dbReference type="PANTHER" id="PTHR46471">
    <property type="entry name" value="CHITIN DEACETYLASE"/>
    <property type="match status" value="1"/>
</dbReference>
<keyword evidence="6" id="KW-0170">Cobalt</keyword>
<dbReference type="Proteomes" id="UP000070501">
    <property type="component" value="Unassembled WGS sequence"/>
</dbReference>
<dbReference type="CDD" id="cd10917">
    <property type="entry name" value="CE4_NodB_like_6s_7s"/>
    <property type="match status" value="1"/>
</dbReference>
<reference evidence="10" key="1">
    <citation type="submission" date="2016-02" db="EMBL/GenBank/DDBJ databases">
        <title>Draft genome sequence of Microdochium bolleyi, a fungal endophyte of beachgrass.</title>
        <authorList>
            <consortium name="DOE Joint Genome Institute"/>
            <person name="David A.S."/>
            <person name="May G."/>
            <person name="Haridas S."/>
            <person name="Lim J."/>
            <person name="Wang M."/>
            <person name="Labutti K."/>
            <person name="Lipzen A."/>
            <person name="Barry K."/>
            <person name="Grigoriev I.V."/>
        </authorList>
    </citation>
    <scope>NUCLEOTIDE SEQUENCE [LARGE SCALE GENOMIC DNA]</scope>
    <source>
        <strain evidence="10">J235TASD1</strain>
    </source>
</reference>
<keyword evidence="3 7" id="KW-0732">Signal</keyword>
<keyword evidence="10" id="KW-1185">Reference proteome</keyword>
<dbReference type="PANTHER" id="PTHR46471:SF6">
    <property type="entry name" value="GLYCOSYL HYDROLASE"/>
    <property type="match status" value="1"/>
</dbReference>
<sequence>MLSNIKSAILGALLSATAVQAACSSNLLIDNFATFSQNTNSLGSWTSDDGQMTSISASANTLSFTPNANSYFYETMPCQAASTNKYTALQFSVTAPKDATFLVELQSKASCSDATHKSVWFTVTGMTGSKQTVTIPFSSFPGASLNGITGFVWSTFSKTGSQYQLSNVNLVCSGGGSTPTTLTSATQPPAPTGACTPLVVDDWESQSRLTFLFYNALIQPTSSDDTMASLVVSNNNRMTLTPRDTSSYFYSKTGCVNTQNRYGGISLRVKAPRGTTFTIQLSSPNTCGGEDAKFAAQTTSDLGWTFDGTEKLYTIPFSKFGALDKTKVSTLFFTGFTQAVTFGPMAFYCGNTAGEFVPPVTSATVPTGTVAAPTAAASATLVIDRFGNQAANALNMWHGGDDGLSLTWGSQSLTLKASDSDYSFYTQLSATCRDMTQYDNSYLHVVYSGSNKFTIAMQQHNSQCNAAIAPYPETWDSLEAARYSTATDIYIPLKHFNINRSRAVGFAFKGFYTTDSTQLKLVEIVNKIPTNVKIPVKLPSGNLVFSCKRPNSFAFAIDDGIPALSQEVMKIIKEENIKVTFFTVGAPLDDAGTNLTNVYREMASQGHQIALHSYTHPKMEGLPDNEAIDWEYINDIDAMKDAFGANYKSNYFRPPFGNEGARMRQRLTQVLGTNDAYIMNWSVDVEDWLWAESSTPEKQLDAFKRDVNKGGNLVVLHYLYPSTVSYLREFIRIAKATGKQLMRVDQCMMDPNAPPL</sequence>
<gene>
    <name evidence="9" type="ORF">Micbo1qcDRAFT_168982</name>
</gene>
<dbReference type="Gene3D" id="3.20.20.370">
    <property type="entry name" value="Glycoside hydrolase/deacetylase"/>
    <property type="match status" value="1"/>
</dbReference>